<dbReference type="PANTHER" id="PTHR35558:SF1">
    <property type="entry name" value="ENDONUCLEASE_EXONUCLEASE_PHOSPHATASE DOMAIN-CONTAINING PROTEIN"/>
    <property type="match status" value="1"/>
</dbReference>
<dbReference type="AlphaFoldDB" id="A0AAN8JMT5"/>
<name>A0AAN8JMT5_PATCE</name>
<gene>
    <name evidence="2" type="ORF">SNE40_011306</name>
</gene>
<feature type="region of interest" description="Disordered" evidence="1">
    <location>
        <begin position="318"/>
        <end position="361"/>
    </location>
</feature>
<feature type="compositionally biased region" description="Basic and acidic residues" evidence="1">
    <location>
        <begin position="24"/>
        <end position="45"/>
    </location>
</feature>
<organism evidence="2 3">
    <name type="scientific">Patella caerulea</name>
    <name type="common">Rayed Mediterranean limpet</name>
    <dbReference type="NCBI Taxonomy" id="87958"/>
    <lineage>
        <taxon>Eukaryota</taxon>
        <taxon>Metazoa</taxon>
        <taxon>Spiralia</taxon>
        <taxon>Lophotrochozoa</taxon>
        <taxon>Mollusca</taxon>
        <taxon>Gastropoda</taxon>
        <taxon>Patellogastropoda</taxon>
        <taxon>Patelloidea</taxon>
        <taxon>Patellidae</taxon>
        <taxon>Patella</taxon>
    </lineage>
</organism>
<evidence type="ECO:0000313" key="3">
    <source>
        <dbReference type="Proteomes" id="UP001347796"/>
    </source>
</evidence>
<evidence type="ECO:0008006" key="4">
    <source>
        <dbReference type="Google" id="ProtNLM"/>
    </source>
</evidence>
<dbReference type="PANTHER" id="PTHR35558">
    <property type="entry name" value="SGNH_HYDRO DOMAIN-CONTAINING PROTEIN"/>
    <property type="match status" value="1"/>
</dbReference>
<sequence>MGRGKTTKRLSRPSSSPYAQGRRAATDKRQTGESRNNNRVEKEVISVDPPTRPTASRSSPMAFSEPANLDTGNEIINMTDVNINQTQSTTINERCLDSVNSNPLQVQSIHSALGAQVSPTIKQKICHGDYVDLASLLATQKDSERRLSLGPNGEIMTKEKSTIKIFDIEKWTDAFLIYLSIYSSVHPTKFQDMLKYISTIRLGASRIRTMGWKTYDEQFRLKLANDPSGSWGNIDYELWLLYMSNVEPVTNQSTQFSTKGRSTFGKCFEYNNKGFCHISQCSYAHCCIQCNNEHPKIFCPLKNTYNPQSVTYQTFRPQFNSNRTRPANNFQNSNRNMQTRNPTQANTFQNNKYLGPRRFTN</sequence>
<feature type="compositionally biased region" description="Basic residues" evidence="1">
    <location>
        <begin position="1"/>
        <end position="11"/>
    </location>
</feature>
<keyword evidence="3" id="KW-1185">Reference proteome</keyword>
<comment type="caution">
    <text evidence="2">The sequence shown here is derived from an EMBL/GenBank/DDBJ whole genome shotgun (WGS) entry which is preliminary data.</text>
</comment>
<accession>A0AAN8JMT5</accession>
<dbReference type="Proteomes" id="UP001347796">
    <property type="component" value="Unassembled WGS sequence"/>
</dbReference>
<proteinExistence type="predicted"/>
<feature type="compositionally biased region" description="Polar residues" evidence="1">
    <location>
        <begin position="318"/>
        <end position="352"/>
    </location>
</feature>
<dbReference type="EMBL" id="JAZGQO010000008">
    <property type="protein sequence ID" value="KAK6178803.1"/>
    <property type="molecule type" value="Genomic_DNA"/>
</dbReference>
<evidence type="ECO:0000313" key="2">
    <source>
        <dbReference type="EMBL" id="KAK6178803.1"/>
    </source>
</evidence>
<protein>
    <recommendedName>
        <fullName evidence="4">C3H1-type domain-containing protein</fullName>
    </recommendedName>
</protein>
<evidence type="ECO:0000256" key="1">
    <source>
        <dbReference type="SAM" id="MobiDB-lite"/>
    </source>
</evidence>
<feature type="region of interest" description="Disordered" evidence="1">
    <location>
        <begin position="1"/>
        <end position="68"/>
    </location>
</feature>
<reference evidence="2 3" key="1">
    <citation type="submission" date="2024-01" db="EMBL/GenBank/DDBJ databases">
        <title>The genome of the rayed Mediterranean limpet Patella caerulea (Linnaeus, 1758).</title>
        <authorList>
            <person name="Anh-Thu Weber A."/>
            <person name="Halstead-Nussloch G."/>
        </authorList>
    </citation>
    <scope>NUCLEOTIDE SEQUENCE [LARGE SCALE GENOMIC DNA]</scope>
    <source>
        <strain evidence="2">AATW-2023a</strain>
        <tissue evidence="2">Whole specimen</tissue>
    </source>
</reference>